<evidence type="ECO:0000256" key="4">
    <source>
        <dbReference type="ARBA" id="ARBA00022847"/>
    </source>
</evidence>
<dbReference type="GO" id="GO:0015293">
    <property type="term" value="F:symporter activity"/>
    <property type="evidence" value="ECO:0007669"/>
    <property type="project" value="UniProtKB-KW"/>
</dbReference>
<sequence length="441" mass="49120">MIRKILFGFFLICLVNGQEWSLKLNRTEIKIKIDDTKEATFNISFPKIIPEKWKLIANTSDEDLVSIEVPEFKNITKENIVWNERIKIKGLNLGKTKITLNVITNEGISASSETLLVTIIRPERLIDTIFVISVATLVSILYINFGCAIDWQIICETMKKPIGPLIGGVCQFIIMPLIAFGIGQILFPNNPEMQIGIFFTGISPSGGASNMWTLLLGGNLNLSIAMTALSTLAAFVTIPLWVFTLGKYILEKGKLRVPYRNISTMAIGLIIPLGIGFLIQKKYPKLCKTMVRITKTFSSILILFIVIFAIITNFYLFKLFSWRIVLAGMGLPWLGFMCGLIAMTLFKQPVTDIKAIAIETGIQNTGIAIFLLKFSMSQPEADLTTVIPVSVAVMTPLPLLIGWIIKIVVDKKKKKLNGSSEIFETDHVPVTINSKEKSLQN</sequence>
<keyword evidence="6 7" id="KW-0472">Membrane</keyword>
<comment type="similarity">
    <text evidence="2">Belongs to the bile acid:sodium symporter (BASS) (TC 2.A.28) family.</text>
</comment>
<comment type="caution">
    <text evidence="9">The sequence shown here is derived from an EMBL/GenBank/DDBJ whole genome shotgun (WGS) entry which is preliminary data.</text>
</comment>
<evidence type="ECO:0000313" key="9">
    <source>
        <dbReference type="EMBL" id="KAF7990391.1"/>
    </source>
</evidence>
<dbReference type="EMBL" id="JACMRX010000004">
    <property type="protein sequence ID" value="KAF7990391.1"/>
    <property type="molecule type" value="Genomic_DNA"/>
</dbReference>
<keyword evidence="8" id="KW-0732">Signal</keyword>
<evidence type="ECO:0000256" key="1">
    <source>
        <dbReference type="ARBA" id="ARBA00004141"/>
    </source>
</evidence>
<keyword evidence="3 7" id="KW-0812">Transmembrane</keyword>
<evidence type="ECO:0000256" key="7">
    <source>
        <dbReference type="SAM" id="Phobius"/>
    </source>
</evidence>
<evidence type="ECO:0000313" key="10">
    <source>
        <dbReference type="Proteomes" id="UP000639338"/>
    </source>
</evidence>
<feature type="chain" id="PRO_5032356098" evidence="8">
    <location>
        <begin position="18"/>
        <end position="441"/>
    </location>
</feature>
<keyword evidence="4" id="KW-0769">Symport</keyword>
<feature type="transmembrane region" description="Helical" evidence="7">
    <location>
        <begin position="222"/>
        <end position="242"/>
    </location>
</feature>
<dbReference type="InterPro" id="IPR004710">
    <property type="entry name" value="Bilac:Na_transpt"/>
</dbReference>
<feature type="signal peptide" evidence="8">
    <location>
        <begin position="1"/>
        <end position="17"/>
    </location>
</feature>
<feature type="transmembrane region" description="Helical" evidence="7">
    <location>
        <begin position="129"/>
        <end position="153"/>
    </location>
</feature>
<keyword evidence="10" id="KW-1185">Reference proteome</keyword>
<feature type="transmembrane region" description="Helical" evidence="7">
    <location>
        <begin position="323"/>
        <end position="346"/>
    </location>
</feature>
<dbReference type="OrthoDB" id="203097at2759"/>
<evidence type="ECO:0000256" key="6">
    <source>
        <dbReference type="ARBA" id="ARBA00023136"/>
    </source>
</evidence>
<feature type="transmembrane region" description="Helical" evidence="7">
    <location>
        <begin position="262"/>
        <end position="279"/>
    </location>
</feature>
<evidence type="ECO:0000256" key="8">
    <source>
        <dbReference type="SAM" id="SignalP"/>
    </source>
</evidence>
<accession>A0A834XT94</accession>
<dbReference type="Proteomes" id="UP000639338">
    <property type="component" value="Unassembled WGS sequence"/>
</dbReference>
<dbReference type="AlphaFoldDB" id="A0A834XT94"/>
<dbReference type="InterPro" id="IPR002657">
    <property type="entry name" value="BilAc:Na_symport/Acr3"/>
</dbReference>
<feature type="transmembrane region" description="Helical" evidence="7">
    <location>
        <begin position="300"/>
        <end position="317"/>
    </location>
</feature>
<proteinExistence type="inferred from homology"/>
<name>A0A834XT94_APHGI</name>
<protein>
    <submittedName>
        <fullName evidence="9">Uncharacterized protein</fullName>
    </submittedName>
</protein>
<dbReference type="PANTHER" id="PTHR10361:SF28">
    <property type="entry name" value="P3 PROTEIN-RELATED"/>
    <property type="match status" value="1"/>
</dbReference>
<keyword evidence="4" id="KW-0813">Transport</keyword>
<dbReference type="Gene3D" id="1.20.1530.20">
    <property type="match status" value="1"/>
</dbReference>
<evidence type="ECO:0000256" key="5">
    <source>
        <dbReference type="ARBA" id="ARBA00022989"/>
    </source>
</evidence>
<organism evidence="9 10">
    <name type="scientific">Aphidius gifuensis</name>
    <name type="common">Parasitoid wasp</name>
    <dbReference type="NCBI Taxonomy" id="684658"/>
    <lineage>
        <taxon>Eukaryota</taxon>
        <taxon>Metazoa</taxon>
        <taxon>Ecdysozoa</taxon>
        <taxon>Arthropoda</taxon>
        <taxon>Hexapoda</taxon>
        <taxon>Insecta</taxon>
        <taxon>Pterygota</taxon>
        <taxon>Neoptera</taxon>
        <taxon>Endopterygota</taxon>
        <taxon>Hymenoptera</taxon>
        <taxon>Apocrita</taxon>
        <taxon>Ichneumonoidea</taxon>
        <taxon>Braconidae</taxon>
        <taxon>Aphidiinae</taxon>
        <taxon>Aphidius</taxon>
    </lineage>
</organism>
<comment type="subcellular location">
    <subcellularLocation>
        <location evidence="1">Membrane</location>
        <topology evidence="1">Multi-pass membrane protein</topology>
    </subcellularLocation>
</comment>
<evidence type="ECO:0000256" key="3">
    <source>
        <dbReference type="ARBA" id="ARBA00022692"/>
    </source>
</evidence>
<gene>
    <name evidence="9" type="ORF">HCN44_000196</name>
</gene>
<dbReference type="PANTHER" id="PTHR10361">
    <property type="entry name" value="SODIUM-BILE ACID COTRANSPORTER"/>
    <property type="match status" value="1"/>
</dbReference>
<evidence type="ECO:0000256" key="2">
    <source>
        <dbReference type="ARBA" id="ARBA00006528"/>
    </source>
</evidence>
<dbReference type="InterPro" id="IPR038770">
    <property type="entry name" value="Na+/solute_symporter_sf"/>
</dbReference>
<reference evidence="9 10" key="1">
    <citation type="submission" date="2020-08" db="EMBL/GenBank/DDBJ databases">
        <title>Aphidius gifuensis genome sequencing and assembly.</title>
        <authorList>
            <person name="Du Z."/>
        </authorList>
    </citation>
    <scope>NUCLEOTIDE SEQUENCE [LARGE SCALE GENOMIC DNA]</scope>
    <source>
        <strain evidence="9">YNYX2018</strain>
        <tissue evidence="9">Adults</tissue>
    </source>
</reference>
<feature type="transmembrane region" description="Helical" evidence="7">
    <location>
        <begin position="386"/>
        <end position="409"/>
    </location>
</feature>
<dbReference type="Pfam" id="PF01758">
    <property type="entry name" value="SBF"/>
    <property type="match status" value="1"/>
</dbReference>
<feature type="transmembrane region" description="Helical" evidence="7">
    <location>
        <begin position="165"/>
        <end position="187"/>
    </location>
</feature>
<keyword evidence="5 7" id="KW-1133">Transmembrane helix</keyword>
<dbReference type="GO" id="GO:0016020">
    <property type="term" value="C:membrane"/>
    <property type="evidence" value="ECO:0007669"/>
    <property type="project" value="UniProtKB-SubCell"/>
</dbReference>